<dbReference type="InterPro" id="IPR008979">
    <property type="entry name" value="Galactose-bd-like_sf"/>
</dbReference>
<evidence type="ECO:0000313" key="7">
    <source>
        <dbReference type="Proteomes" id="UP000283509"/>
    </source>
</evidence>
<feature type="domain" description="Beta-galactosidase galactose-binding" evidence="5">
    <location>
        <begin position="396"/>
        <end position="455"/>
    </location>
</feature>
<evidence type="ECO:0000256" key="3">
    <source>
        <dbReference type="ARBA" id="ARBA00023295"/>
    </source>
</evidence>
<dbReference type="InterPro" id="IPR019801">
    <property type="entry name" value="Glyco_hydro_35_CS"/>
</dbReference>
<dbReference type="Gene3D" id="2.60.120.260">
    <property type="entry name" value="Galactose-binding domain-like"/>
    <property type="match status" value="1"/>
</dbReference>
<evidence type="ECO:0008006" key="8">
    <source>
        <dbReference type="Google" id="ProtNLM"/>
    </source>
</evidence>
<name>A0A3R7PF85_PENVA</name>
<reference evidence="6 7" key="2">
    <citation type="submission" date="2019-01" db="EMBL/GenBank/DDBJ databases">
        <title>The decoding of complex shrimp genome reveals the adaptation for benthos swimmer, frequently molting mechanism and breeding impact on genome.</title>
        <authorList>
            <person name="Sun Y."/>
            <person name="Gao Y."/>
            <person name="Yu Y."/>
        </authorList>
    </citation>
    <scope>NUCLEOTIDE SEQUENCE [LARGE SCALE GENOMIC DNA]</scope>
    <source>
        <tissue evidence="6">Muscle</tissue>
    </source>
</reference>
<comment type="similarity">
    <text evidence="1">Belongs to the glycosyl hydrolase 35 family.</text>
</comment>
<dbReference type="PROSITE" id="PS01182">
    <property type="entry name" value="GLYCOSYL_HYDROL_F35"/>
    <property type="match status" value="1"/>
</dbReference>
<accession>A0A3R7PF85</accession>
<comment type="caution">
    <text evidence="6">The sequence shown here is derived from an EMBL/GenBank/DDBJ whole genome shotgun (WGS) entry which is preliminary data.</text>
</comment>
<dbReference type="InterPro" id="IPR048913">
    <property type="entry name" value="BetaGal_gal-bd"/>
</dbReference>
<dbReference type="OrthoDB" id="1657402at2759"/>
<feature type="domain" description="Glycoside hydrolase 35 catalytic" evidence="4">
    <location>
        <begin position="171"/>
        <end position="364"/>
    </location>
</feature>
<dbReference type="InterPro" id="IPR031330">
    <property type="entry name" value="Gly_Hdrlase_35_cat"/>
</dbReference>
<evidence type="ECO:0000259" key="5">
    <source>
        <dbReference type="Pfam" id="PF21467"/>
    </source>
</evidence>
<evidence type="ECO:0000256" key="2">
    <source>
        <dbReference type="ARBA" id="ARBA00022801"/>
    </source>
</evidence>
<dbReference type="GO" id="GO:0005975">
    <property type="term" value="P:carbohydrate metabolic process"/>
    <property type="evidence" value="ECO:0007669"/>
    <property type="project" value="InterPro"/>
</dbReference>
<dbReference type="Pfam" id="PF21467">
    <property type="entry name" value="BetaGal_gal-bd"/>
    <property type="match status" value="1"/>
</dbReference>
<dbReference type="SUPFAM" id="SSF49785">
    <property type="entry name" value="Galactose-binding domain-like"/>
    <property type="match status" value="1"/>
</dbReference>
<sequence>MKCSDRRSPGVAGISLYEYYAPGGVVSSGLLAEGDAFSLNGREILLLSGAFHYFRVHPARWRETLKKLKAAGLNAVETYVPWNLHEPRRAEFDFGGSRGAMSIFSTSAPRADGAERTSSSSCAPDHTFAPSGISAACQVSFWRDYTIAGQNLLRRLPVGGGDLLRQPFCELVDLQFTRGGPIIAVQIENEYGNFGYSDEPRDTLYLEFLRDNLIINGFGESLFFTSDTPSQSGDLGSVPGELMTANFKTGGENELKILKEIQPDRPLMVMEFWTGWFDHWLAEVHVTWAPETFAENLEMILNHNASVNMYMFIGGTNWGFMAGANTLNIWPHYAPDTTSYDYDAVLTEAGDYTEKYNLAKEIIARFNPLEGIGATHAIPPLSLSGWTAFGGSLAAPALYRCVLEVDGAPEDTWLDMSGWGKGAVFVNGFNLGRYWNAGPPKTLYLPGPLLKEGSNEIVVFEQYTASSEIMFRDTPILS</sequence>
<keyword evidence="7" id="KW-1185">Reference proteome</keyword>
<dbReference type="GO" id="GO:0004553">
    <property type="term" value="F:hydrolase activity, hydrolyzing O-glycosyl compounds"/>
    <property type="evidence" value="ECO:0007669"/>
    <property type="project" value="InterPro"/>
</dbReference>
<gene>
    <name evidence="6" type="ORF">C7M84_012111</name>
</gene>
<feature type="domain" description="Glycoside hydrolase 35 catalytic" evidence="4">
    <location>
        <begin position="37"/>
        <end position="99"/>
    </location>
</feature>
<dbReference type="SUPFAM" id="SSF51445">
    <property type="entry name" value="(Trans)glycosidases"/>
    <property type="match status" value="1"/>
</dbReference>
<dbReference type="Pfam" id="PF01301">
    <property type="entry name" value="Glyco_hydro_35"/>
    <property type="match status" value="2"/>
</dbReference>
<dbReference type="InterPro" id="IPR017853">
    <property type="entry name" value="GH"/>
</dbReference>
<dbReference type="PANTHER" id="PTHR23421">
    <property type="entry name" value="BETA-GALACTOSIDASE RELATED"/>
    <property type="match status" value="1"/>
</dbReference>
<dbReference type="AlphaFoldDB" id="A0A3R7PF85"/>
<evidence type="ECO:0000259" key="4">
    <source>
        <dbReference type="Pfam" id="PF01301"/>
    </source>
</evidence>
<evidence type="ECO:0000313" key="6">
    <source>
        <dbReference type="EMBL" id="ROT69659.1"/>
    </source>
</evidence>
<dbReference type="Proteomes" id="UP000283509">
    <property type="component" value="Unassembled WGS sequence"/>
</dbReference>
<keyword evidence="3" id="KW-0326">Glycosidase</keyword>
<proteinExistence type="inferred from homology"/>
<dbReference type="STRING" id="6689.A0A3R7PF85"/>
<organism evidence="6 7">
    <name type="scientific">Penaeus vannamei</name>
    <name type="common">Whiteleg shrimp</name>
    <name type="synonym">Litopenaeus vannamei</name>
    <dbReference type="NCBI Taxonomy" id="6689"/>
    <lineage>
        <taxon>Eukaryota</taxon>
        <taxon>Metazoa</taxon>
        <taxon>Ecdysozoa</taxon>
        <taxon>Arthropoda</taxon>
        <taxon>Crustacea</taxon>
        <taxon>Multicrustacea</taxon>
        <taxon>Malacostraca</taxon>
        <taxon>Eumalacostraca</taxon>
        <taxon>Eucarida</taxon>
        <taxon>Decapoda</taxon>
        <taxon>Dendrobranchiata</taxon>
        <taxon>Penaeoidea</taxon>
        <taxon>Penaeidae</taxon>
        <taxon>Penaeus</taxon>
    </lineage>
</organism>
<protein>
    <recommendedName>
        <fullName evidence="8">Beta-galactosidase</fullName>
    </recommendedName>
</protein>
<keyword evidence="2" id="KW-0378">Hydrolase</keyword>
<dbReference type="PRINTS" id="PR00742">
    <property type="entry name" value="GLHYDRLASE35"/>
</dbReference>
<dbReference type="Gene3D" id="3.20.20.80">
    <property type="entry name" value="Glycosidases"/>
    <property type="match status" value="2"/>
</dbReference>
<reference evidence="6 7" key="1">
    <citation type="submission" date="2018-04" db="EMBL/GenBank/DDBJ databases">
        <authorList>
            <person name="Zhang X."/>
            <person name="Yuan J."/>
            <person name="Li F."/>
            <person name="Xiang J."/>
        </authorList>
    </citation>
    <scope>NUCLEOTIDE SEQUENCE [LARGE SCALE GENOMIC DNA]</scope>
    <source>
        <tissue evidence="6">Muscle</tissue>
    </source>
</reference>
<dbReference type="InterPro" id="IPR001944">
    <property type="entry name" value="Glycoside_Hdrlase_35"/>
</dbReference>
<dbReference type="EMBL" id="QCYY01002537">
    <property type="protein sequence ID" value="ROT69659.1"/>
    <property type="molecule type" value="Genomic_DNA"/>
</dbReference>
<evidence type="ECO:0000256" key="1">
    <source>
        <dbReference type="ARBA" id="ARBA00009809"/>
    </source>
</evidence>